<dbReference type="HOGENOM" id="CLU_3070211_0_0_1"/>
<dbReference type="EMBL" id="KN837420">
    <property type="protein sequence ID" value="KIJ25330.1"/>
    <property type="molecule type" value="Genomic_DNA"/>
</dbReference>
<gene>
    <name evidence="2" type="ORF">M422DRAFT_34030</name>
    <name evidence="1" type="ORF">M422DRAFT_38817</name>
</gene>
<sequence>MAYSMYSLVEQPASQVVRRHMGVLGNLKADTGIHVYMWHIIDLDCVSRVKGEK</sequence>
<dbReference type="EMBL" id="KN837173">
    <property type="protein sequence ID" value="KIJ37009.1"/>
    <property type="molecule type" value="Genomic_DNA"/>
</dbReference>
<organism evidence="1 3">
    <name type="scientific">Sphaerobolus stellatus (strain SS14)</name>
    <dbReference type="NCBI Taxonomy" id="990650"/>
    <lineage>
        <taxon>Eukaryota</taxon>
        <taxon>Fungi</taxon>
        <taxon>Dikarya</taxon>
        <taxon>Basidiomycota</taxon>
        <taxon>Agaricomycotina</taxon>
        <taxon>Agaricomycetes</taxon>
        <taxon>Phallomycetidae</taxon>
        <taxon>Geastrales</taxon>
        <taxon>Sphaerobolaceae</taxon>
        <taxon>Sphaerobolus</taxon>
    </lineage>
</organism>
<evidence type="ECO:0000313" key="2">
    <source>
        <dbReference type="EMBL" id="KIJ37009.1"/>
    </source>
</evidence>
<reference evidence="1 3" key="1">
    <citation type="submission" date="2014-06" db="EMBL/GenBank/DDBJ databases">
        <title>Evolutionary Origins and Diversification of the Mycorrhizal Mutualists.</title>
        <authorList>
            <consortium name="DOE Joint Genome Institute"/>
            <consortium name="Mycorrhizal Genomics Consortium"/>
            <person name="Kohler A."/>
            <person name="Kuo A."/>
            <person name="Nagy L.G."/>
            <person name="Floudas D."/>
            <person name="Copeland A."/>
            <person name="Barry K.W."/>
            <person name="Cichocki N."/>
            <person name="Veneault-Fourrey C."/>
            <person name="LaButti K."/>
            <person name="Lindquist E.A."/>
            <person name="Lipzen A."/>
            <person name="Lundell T."/>
            <person name="Morin E."/>
            <person name="Murat C."/>
            <person name="Riley R."/>
            <person name="Ohm R."/>
            <person name="Sun H."/>
            <person name="Tunlid A."/>
            <person name="Henrissat B."/>
            <person name="Grigoriev I.V."/>
            <person name="Hibbett D.S."/>
            <person name="Martin F."/>
        </authorList>
    </citation>
    <scope>NUCLEOTIDE SEQUENCE [LARGE SCALE GENOMIC DNA]</scope>
    <source>
        <strain evidence="1 3">SS14</strain>
    </source>
</reference>
<evidence type="ECO:0000313" key="3">
    <source>
        <dbReference type="Proteomes" id="UP000054279"/>
    </source>
</evidence>
<dbReference type="AlphaFoldDB" id="A0A0C9UJB0"/>
<proteinExistence type="predicted"/>
<accession>A0A0C9UJB0</accession>
<protein>
    <submittedName>
        <fullName evidence="1">Uncharacterized protein</fullName>
    </submittedName>
</protein>
<evidence type="ECO:0000313" key="1">
    <source>
        <dbReference type="EMBL" id="KIJ25330.1"/>
    </source>
</evidence>
<keyword evidence="3" id="KW-1185">Reference proteome</keyword>
<name>A0A0C9UJB0_SPHS4</name>
<dbReference type="Proteomes" id="UP000054279">
    <property type="component" value="Unassembled WGS sequence"/>
</dbReference>